<comment type="caution">
    <text evidence="2">The sequence shown here is derived from an EMBL/GenBank/DDBJ whole genome shotgun (WGS) entry which is preliminary data.</text>
</comment>
<dbReference type="EMBL" id="NBNE01014894">
    <property type="protein sequence ID" value="OWY94112.1"/>
    <property type="molecule type" value="Genomic_DNA"/>
</dbReference>
<accession>A0A225ULZ0</accession>
<gene>
    <name evidence="2" type="ORF">PHMEG_00036251</name>
</gene>
<dbReference type="InterPro" id="IPR004875">
    <property type="entry name" value="DDE_SF_endonuclease_dom"/>
</dbReference>
<dbReference type="PANTHER" id="PTHR19303">
    <property type="entry name" value="TRANSPOSON"/>
    <property type="match status" value="1"/>
</dbReference>
<reference evidence="3" key="1">
    <citation type="submission" date="2017-03" db="EMBL/GenBank/DDBJ databases">
        <title>Phytopthora megakarya and P. palmivora, two closely related causual agents of cacao black pod achieved similar genome size and gene model numbers by different mechanisms.</title>
        <authorList>
            <person name="Ali S."/>
            <person name="Shao J."/>
            <person name="Larry D.J."/>
            <person name="Kronmiller B."/>
            <person name="Shen D."/>
            <person name="Strem M.D."/>
            <person name="Melnick R.L."/>
            <person name="Guiltinan M.J."/>
            <person name="Tyler B.M."/>
            <person name="Meinhardt L.W."/>
            <person name="Bailey B.A."/>
        </authorList>
    </citation>
    <scope>NUCLEOTIDE SEQUENCE [LARGE SCALE GENOMIC DNA]</scope>
    <source>
        <strain evidence="3">zdho120</strain>
    </source>
</reference>
<dbReference type="GO" id="GO:0003677">
    <property type="term" value="F:DNA binding"/>
    <property type="evidence" value="ECO:0007669"/>
    <property type="project" value="TreeGrafter"/>
</dbReference>
<dbReference type="AlphaFoldDB" id="A0A225ULZ0"/>
<evidence type="ECO:0000259" key="1">
    <source>
        <dbReference type="Pfam" id="PF03184"/>
    </source>
</evidence>
<evidence type="ECO:0000313" key="2">
    <source>
        <dbReference type="EMBL" id="OWY94112.1"/>
    </source>
</evidence>
<organism evidence="2 3">
    <name type="scientific">Phytophthora megakarya</name>
    <dbReference type="NCBI Taxonomy" id="4795"/>
    <lineage>
        <taxon>Eukaryota</taxon>
        <taxon>Sar</taxon>
        <taxon>Stramenopiles</taxon>
        <taxon>Oomycota</taxon>
        <taxon>Peronosporomycetes</taxon>
        <taxon>Peronosporales</taxon>
        <taxon>Peronosporaceae</taxon>
        <taxon>Phytophthora</taxon>
    </lineage>
</organism>
<evidence type="ECO:0000313" key="3">
    <source>
        <dbReference type="Proteomes" id="UP000198211"/>
    </source>
</evidence>
<dbReference type="InterPro" id="IPR050863">
    <property type="entry name" value="CenT-Element_Derived"/>
</dbReference>
<sequence>MTKRLTIALACNADGSEKLPPLFIGKAEKPRGFTSSTAAELNYLHNANMLMTREIFIKWVRDLDFRFQEQRRHCALLIDSTAVHVGFDVQGLTNIEIVYLPSGSPRNLLPLASGIVAAFKRRYRRRQIQYALDQLDADTDVSTIARFESVGVKQAIAWCIESWIAVPSSMIASCWYETGLVYAESSGFEHDYRGREDAISEELAVMLSWLHAADPLTVEELLDLPEENVIMEEPTDEDFCAPIESVKIMVPQLKPKVADTDGGLPAQELKERLKWIAKLLIYADEKGVPAESVSGLRVLQRDFRDQLNQKQPGNNAADLRQ</sequence>
<proteinExistence type="predicted"/>
<dbReference type="STRING" id="4795.A0A225ULZ0"/>
<keyword evidence="3" id="KW-1185">Reference proteome</keyword>
<dbReference type="Proteomes" id="UP000198211">
    <property type="component" value="Unassembled WGS sequence"/>
</dbReference>
<feature type="domain" description="DDE-1" evidence="1">
    <location>
        <begin position="3"/>
        <end position="175"/>
    </location>
</feature>
<dbReference type="PANTHER" id="PTHR19303:SF73">
    <property type="entry name" value="PROTEIN PDC2"/>
    <property type="match status" value="1"/>
</dbReference>
<dbReference type="OrthoDB" id="117248at2759"/>
<dbReference type="Pfam" id="PF03184">
    <property type="entry name" value="DDE_1"/>
    <property type="match status" value="1"/>
</dbReference>
<protein>
    <submittedName>
        <fullName evidence="2">Retroelement</fullName>
    </submittedName>
</protein>
<name>A0A225ULZ0_9STRA</name>
<dbReference type="GO" id="GO:0005634">
    <property type="term" value="C:nucleus"/>
    <property type="evidence" value="ECO:0007669"/>
    <property type="project" value="TreeGrafter"/>
</dbReference>